<dbReference type="PROSITE" id="PS51007">
    <property type="entry name" value="CYTC"/>
    <property type="match status" value="1"/>
</dbReference>
<dbReference type="Gene3D" id="2.120.10.30">
    <property type="entry name" value="TolB, C-terminal domain"/>
    <property type="match status" value="1"/>
</dbReference>
<keyword evidence="7" id="KW-1185">Reference proteome</keyword>
<dbReference type="SUPFAM" id="SSF63829">
    <property type="entry name" value="Calcium-dependent phosphotriesterase"/>
    <property type="match status" value="1"/>
</dbReference>
<dbReference type="STRING" id="756272.Plabr_2211"/>
<dbReference type="InterPro" id="IPR009056">
    <property type="entry name" value="Cyt_c-like_dom"/>
</dbReference>
<dbReference type="InterPro" id="IPR036909">
    <property type="entry name" value="Cyt_c-like_dom_sf"/>
</dbReference>
<evidence type="ECO:0000259" key="5">
    <source>
        <dbReference type="PROSITE" id="PS51007"/>
    </source>
</evidence>
<dbReference type="PANTHER" id="PTHR33546:SF1">
    <property type="entry name" value="LARGE, MULTIFUNCTIONAL SECRETED PROTEIN"/>
    <property type="match status" value="1"/>
</dbReference>
<protein>
    <submittedName>
        <fullName evidence="6">Membrane-bound dehydrogenase domain protein</fullName>
    </submittedName>
</protein>
<sequence length="1184" mass="129649">MLDQADRLFFRLSGVASTRPCRCRSVVRCLPHCKPQHTRALVQVRDIMFRFWTVLILCSGMSAAPAFAQRGLKDVPDPDPSKQQASFQVAEGFEVNLFAAEPQIAKPIQMNWDNQGRLWVATSETYPHIKPGQKPNDKIICLEDTDGDGVADKHTVFADGLLMPTAILPTNDGVYVGASTELLFFRDTDGDGKADEKRIVLSGFGTEDTHHVVHTLKRGPAGDIYFNQSIYTHSHLETPFGVRRLLAGGTWQMNPETIYLDVFCRGLINPWGLVFDQFGQAFETDGAGSQGINYVFPGSVMVTAHNAARTVAGLNPGQPKHCGLDILTGDHLPEGWAGRFVTNDFRGNRINSFELSRSGSGYASVQADNLLTSDYVSFRPVDVLMGPDGAIYVADWYNPIIQHGEVDFRDERRDHEHGRIWRIAPKDLPRLTRKMPADSSVKELLALLKDDEKWWRDAARAELTFRPESEVAGPVREWTEAQAQEAGQALLEGLWTLHRFGGAPQALLQAALNSDDAGVRSAAVRLAADENVEDLLAISKKAIADKHPQVQLEAVHALRDIGTAESLLICTQAIQADNDRFLEFSLWQTFRDTESVWLPQLQQNAQWQKLPANVLLTLANAAGSPAAIDPLLSLWSEGRIPGEQRPQLMELLASRGTPQQLQQVWEWAQTKDRNQPLAWLYVLNSSAERRRVKPNGDLNAVAEFIQSDDVTAAVLGCQLAGMWKVDGALDALQQTIASNAPAKKRRAAVLALAEFGPRFKAELQAIGAGQKHPELQVAGIEALVKVDINLASRLAVQVLVDDESADIGAVLDPILRRNNGPNALSKALQKAELPTETAIAGVRKANALPKKSPALVSAFQKAGSLGPVGKTMTPEQIQQLATAVVNNGSSARGELIFRREKLQCLKCHAIGGAGGKVGPDLTSIGASAPVDYLIESLFLPNKKIKEGYHTLQIVTIDGLVKAGVPVLQNQDEVHLRNADGKVEVIPADDIDLSQISPVSLMPADLVASLSRDELMDLVRFLAALGKTGELVVAKQRFVRTWQVLAPGERIKEVNDFVRHNNPESVATQPQKLPWQTVYSRVVGSLDLSEVPVMGNVGGRNLQYARFEVEVATPGKIAFRIEQPQGVLMWAGDEEVAVDQTTLVPLEAGRHWITVAVDAKNRSSRQLQIEMIEAPEADGQAQLVN</sequence>
<dbReference type="OrthoDB" id="228131at2"/>
<dbReference type="InterPro" id="IPR011989">
    <property type="entry name" value="ARM-like"/>
</dbReference>
<dbReference type="eggNOG" id="COG1413">
    <property type="taxonomic scope" value="Bacteria"/>
</dbReference>
<dbReference type="SUPFAM" id="SSF46626">
    <property type="entry name" value="Cytochrome c"/>
    <property type="match status" value="1"/>
</dbReference>
<dbReference type="GO" id="GO:0046872">
    <property type="term" value="F:metal ion binding"/>
    <property type="evidence" value="ECO:0007669"/>
    <property type="project" value="UniProtKB-KW"/>
</dbReference>
<accession>F0SKW0</accession>
<dbReference type="NCBIfam" id="TIGR02603">
    <property type="entry name" value="CxxCH_TIGR02603"/>
    <property type="match status" value="1"/>
</dbReference>
<keyword evidence="1 4" id="KW-0349">Heme</keyword>
<feature type="domain" description="Cytochrome c" evidence="5">
    <location>
        <begin position="888"/>
        <end position="1025"/>
    </location>
</feature>
<dbReference type="EMBL" id="CP002546">
    <property type="protein sequence ID" value="ADY59813.1"/>
    <property type="molecule type" value="Genomic_DNA"/>
</dbReference>
<keyword evidence="3 4" id="KW-0408">Iron</keyword>
<dbReference type="AlphaFoldDB" id="F0SKW0"/>
<dbReference type="NCBIfam" id="TIGR02604">
    <property type="entry name" value="Piru_Ver_Nterm"/>
    <property type="match status" value="1"/>
</dbReference>
<dbReference type="Gene3D" id="1.10.760.10">
    <property type="entry name" value="Cytochrome c-like domain"/>
    <property type="match status" value="1"/>
</dbReference>
<dbReference type="PANTHER" id="PTHR33546">
    <property type="entry name" value="LARGE, MULTIFUNCTIONAL SECRETED PROTEIN-RELATED"/>
    <property type="match status" value="1"/>
</dbReference>
<organism evidence="6 7">
    <name type="scientific">Rubinisphaera brasiliensis (strain ATCC 49424 / DSM 5305 / JCM 21570 / IAM 15109 / NBRC 103401 / IFAM 1448)</name>
    <name type="common">Planctomyces brasiliensis</name>
    <dbReference type="NCBI Taxonomy" id="756272"/>
    <lineage>
        <taxon>Bacteria</taxon>
        <taxon>Pseudomonadati</taxon>
        <taxon>Planctomycetota</taxon>
        <taxon>Planctomycetia</taxon>
        <taxon>Planctomycetales</taxon>
        <taxon>Planctomycetaceae</taxon>
        <taxon>Rubinisphaera</taxon>
    </lineage>
</organism>
<dbReference type="Proteomes" id="UP000006860">
    <property type="component" value="Chromosome"/>
</dbReference>
<evidence type="ECO:0000313" key="6">
    <source>
        <dbReference type="EMBL" id="ADY59813.1"/>
    </source>
</evidence>
<dbReference type="InterPro" id="IPR011042">
    <property type="entry name" value="6-blade_b-propeller_TolB-like"/>
</dbReference>
<dbReference type="KEGG" id="pbs:Plabr_2211"/>
<evidence type="ECO:0000256" key="2">
    <source>
        <dbReference type="ARBA" id="ARBA00022723"/>
    </source>
</evidence>
<dbReference type="eggNOG" id="COG2010">
    <property type="taxonomic scope" value="Bacteria"/>
</dbReference>
<dbReference type="SUPFAM" id="SSF48371">
    <property type="entry name" value="ARM repeat"/>
    <property type="match status" value="1"/>
</dbReference>
<evidence type="ECO:0000256" key="1">
    <source>
        <dbReference type="ARBA" id="ARBA00022617"/>
    </source>
</evidence>
<dbReference type="Pfam" id="PF13646">
    <property type="entry name" value="HEAT_2"/>
    <property type="match status" value="1"/>
</dbReference>
<dbReference type="GO" id="GO:0009055">
    <property type="term" value="F:electron transfer activity"/>
    <property type="evidence" value="ECO:0007669"/>
    <property type="project" value="InterPro"/>
</dbReference>
<keyword evidence="2 4" id="KW-0479">Metal-binding</keyword>
<name>F0SKW0_RUBBR</name>
<evidence type="ECO:0000313" key="7">
    <source>
        <dbReference type="Proteomes" id="UP000006860"/>
    </source>
</evidence>
<evidence type="ECO:0000256" key="3">
    <source>
        <dbReference type="ARBA" id="ARBA00023004"/>
    </source>
</evidence>
<reference evidence="7" key="1">
    <citation type="submission" date="2011-02" db="EMBL/GenBank/DDBJ databases">
        <title>The complete genome of Planctomyces brasiliensis DSM 5305.</title>
        <authorList>
            <person name="Lucas S."/>
            <person name="Copeland A."/>
            <person name="Lapidus A."/>
            <person name="Bruce D."/>
            <person name="Goodwin L."/>
            <person name="Pitluck S."/>
            <person name="Kyrpides N."/>
            <person name="Mavromatis K."/>
            <person name="Pagani I."/>
            <person name="Ivanova N."/>
            <person name="Ovchinnikova G."/>
            <person name="Lu M."/>
            <person name="Detter J.C."/>
            <person name="Han C."/>
            <person name="Land M."/>
            <person name="Hauser L."/>
            <person name="Markowitz V."/>
            <person name="Cheng J.-F."/>
            <person name="Hugenholtz P."/>
            <person name="Woyke T."/>
            <person name="Wu D."/>
            <person name="Tindall B."/>
            <person name="Pomrenke H.G."/>
            <person name="Brambilla E."/>
            <person name="Klenk H.-P."/>
            <person name="Eisen J.A."/>
        </authorList>
    </citation>
    <scope>NUCLEOTIDE SEQUENCE [LARGE SCALE GENOMIC DNA]</scope>
    <source>
        <strain evidence="7">ATCC 49424 / DSM 5305 / JCM 21570 / NBRC 103401 / IFAM 1448</strain>
    </source>
</reference>
<dbReference type="Gene3D" id="1.25.10.10">
    <property type="entry name" value="Leucine-rich Repeat Variant"/>
    <property type="match status" value="1"/>
</dbReference>
<dbReference type="InterPro" id="IPR016024">
    <property type="entry name" value="ARM-type_fold"/>
</dbReference>
<dbReference type="InterPro" id="IPR013427">
    <property type="entry name" value="Haem-bd_dom_put"/>
</dbReference>
<dbReference type="InterPro" id="IPR013428">
    <property type="entry name" value="Membrane-bound_put_N"/>
</dbReference>
<gene>
    <name evidence="6" type="ordered locus">Plabr_2211</name>
</gene>
<dbReference type="Pfam" id="PF23500">
    <property type="entry name" value="DUF7133"/>
    <property type="match status" value="1"/>
</dbReference>
<dbReference type="eggNOG" id="COG2133">
    <property type="taxonomic scope" value="Bacteria"/>
</dbReference>
<proteinExistence type="predicted"/>
<evidence type="ECO:0000256" key="4">
    <source>
        <dbReference type="PROSITE-ProRule" id="PRU00433"/>
    </source>
</evidence>
<dbReference type="InterPro" id="IPR055557">
    <property type="entry name" value="DUF7133"/>
</dbReference>
<dbReference type="GO" id="GO:0020037">
    <property type="term" value="F:heme binding"/>
    <property type="evidence" value="ECO:0007669"/>
    <property type="project" value="InterPro"/>
</dbReference>
<dbReference type="HOGENOM" id="CLU_004500_1_0_0"/>